<dbReference type="EMBL" id="BMQM01000018">
    <property type="protein sequence ID" value="GGR63287.1"/>
    <property type="molecule type" value="Genomic_DNA"/>
</dbReference>
<sequence>MGVHPCLTLNRMTPQVFRSFGFSPAMHAVIAGEFEAPMRGYQRVTPESLYPYPPALLPFWDNDNPSMLGVWQRRFIDRPPTIVSFHLELPFAYEEARNERQFLLTRAFQYVEARGITPELRQFLDAYPLAPDDLLLEAVRQHGDSPQGLRLFSSERDTLPMEVMQAGDTYTGFHPVSSKRLDGVYLQHPPGLICGFEFDPDTSDPALASSMPWLDPDSDIPDLFRQLLAQGRYAEAWMTLNSPGLGSPGWDDASLADGLRQMGSLLRDPEFDVVVAGWLHHHP</sequence>
<protein>
    <submittedName>
        <fullName evidence="1">Uncharacterized protein</fullName>
    </submittedName>
</protein>
<accession>A0ABQ2RSL0</accession>
<keyword evidence="2" id="KW-1185">Reference proteome</keyword>
<name>A0ABQ2RSL0_9DEIO</name>
<reference evidence="2" key="1">
    <citation type="journal article" date="2019" name="Int. J. Syst. Evol. Microbiol.">
        <title>The Global Catalogue of Microorganisms (GCM) 10K type strain sequencing project: providing services to taxonomists for standard genome sequencing and annotation.</title>
        <authorList>
            <consortium name="The Broad Institute Genomics Platform"/>
            <consortium name="The Broad Institute Genome Sequencing Center for Infectious Disease"/>
            <person name="Wu L."/>
            <person name="Ma J."/>
        </authorList>
    </citation>
    <scope>NUCLEOTIDE SEQUENCE [LARGE SCALE GENOMIC DNA]</scope>
    <source>
        <strain evidence="2">JCM 31404</strain>
    </source>
</reference>
<proteinExistence type="predicted"/>
<evidence type="ECO:0000313" key="1">
    <source>
        <dbReference type="EMBL" id="GGR63287.1"/>
    </source>
</evidence>
<dbReference type="Proteomes" id="UP000634308">
    <property type="component" value="Unassembled WGS sequence"/>
</dbReference>
<gene>
    <name evidence="1" type="ORF">GCM10008959_26640</name>
</gene>
<evidence type="ECO:0000313" key="2">
    <source>
        <dbReference type="Proteomes" id="UP000634308"/>
    </source>
</evidence>
<organism evidence="1 2">
    <name type="scientific">Deinococcus seoulensis</name>
    <dbReference type="NCBI Taxonomy" id="1837379"/>
    <lineage>
        <taxon>Bacteria</taxon>
        <taxon>Thermotogati</taxon>
        <taxon>Deinococcota</taxon>
        <taxon>Deinococci</taxon>
        <taxon>Deinococcales</taxon>
        <taxon>Deinococcaceae</taxon>
        <taxon>Deinococcus</taxon>
    </lineage>
</organism>
<comment type="caution">
    <text evidence="1">The sequence shown here is derived from an EMBL/GenBank/DDBJ whole genome shotgun (WGS) entry which is preliminary data.</text>
</comment>